<protein>
    <submittedName>
        <fullName evidence="7">Cell envelope biogenesis protein OmpA</fullName>
    </submittedName>
</protein>
<dbReference type="PANTHER" id="PTHR30329">
    <property type="entry name" value="STATOR ELEMENT OF FLAGELLAR MOTOR COMPLEX"/>
    <property type="match status" value="1"/>
</dbReference>
<keyword evidence="8" id="KW-1185">Reference proteome</keyword>
<evidence type="ECO:0000313" key="7">
    <source>
        <dbReference type="EMBL" id="PZF75981.1"/>
    </source>
</evidence>
<dbReference type="RefSeq" id="WP_111199365.1">
    <property type="nucleotide sequence ID" value="NZ_QKVK01000007.1"/>
</dbReference>
<dbReference type="Pfam" id="PF00691">
    <property type="entry name" value="OmpA"/>
    <property type="match status" value="1"/>
</dbReference>
<feature type="transmembrane region" description="Helical" evidence="5">
    <location>
        <begin position="62"/>
        <end position="80"/>
    </location>
</feature>
<accession>A0A2W2AKU2</accession>
<evidence type="ECO:0000256" key="4">
    <source>
        <dbReference type="PROSITE-ProRule" id="PRU00473"/>
    </source>
</evidence>
<feature type="transmembrane region" description="Helical" evidence="5">
    <location>
        <begin position="30"/>
        <end position="50"/>
    </location>
</feature>
<comment type="caution">
    <text evidence="7">The sequence shown here is derived from an EMBL/GenBank/DDBJ whole genome shotgun (WGS) entry which is preliminary data.</text>
</comment>
<comment type="subcellular location">
    <subcellularLocation>
        <location evidence="1">Cell outer membrane</location>
    </subcellularLocation>
</comment>
<dbReference type="PROSITE" id="PS51257">
    <property type="entry name" value="PROKAR_LIPOPROTEIN"/>
    <property type="match status" value="1"/>
</dbReference>
<dbReference type="PRINTS" id="PR01021">
    <property type="entry name" value="OMPADOMAIN"/>
</dbReference>
<gene>
    <name evidence="7" type="ORF">DK847_15125</name>
</gene>
<dbReference type="Pfam" id="PF13488">
    <property type="entry name" value="Gly-zipper_Omp"/>
    <property type="match status" value="1"/>
</dbReference>
<dbReference type="CDD" id="cd07185">
    <property type="entry name" value="OmpA_C-like"/>
    <property type="match status" value="1"/>
</dbReference>
<dbReference type="InterPro" id="IPR006664">
    <property type="entry name" value="OMP_bac"/>
</dbReference>
<dbReference type="AlphaFoldDB" id="A0A2W2AKU2"/>
<evidence type="ECO:0000256" key="3">
    <source>
        <dbReference type="ARBA" id="ARBA00023237"/>
    </source>
</evidence>
<name>A0A2W2AKU2_9HYPH</name>
<dbReference type="InterPro" id="IPR039567">
    <property type="entry name" value="Gly-zipper"/>
</dbReference>
<dbReference type="PANTHER" id="PTHR30329:SF21">
    <property type="entry name" value="LIPOPROTEIN YIAD-RELATED"/>
    <property type="match status" value="1"/>
</dbReference>
<evidence type="ECO:0000256" key="5">
    <source>
        <dbReference type="SAM" id="Phobius"/>
    </source>
</evidence>
<keyword evidence="3" id="KW-0998">Cell outer membrane</keyword>
<organism evidence="7 8">
    <name type="scientific">Aestuariivirga litoralis</name>
    <dbReference type="NCBI Taxonomy" id="2650924"/>
    <lineage>
        <taxon>Bacteria</taxon>
        <taxon>Pseudomonadati</taxon>
        <taxon>Pseudomonadota</taxon>
        <taxon>Alphaproteobacteria</taxon>
        <taxon>Hyphomicrobiales</taxon>
        <taxon>Aestuariivirgaceae</taxon>
        <taxon>Aestuariivirga</taxon>
    </lineage>
</organism>
<proteinExistence type="predicted"/>
<feature type="domain" description="OmpA-like" evidence="6">
    <location>
        <begin position="102"/>
        <end position="219"/>
    </location>
</feature>
<evidence type="ECO:0000256" key="1">
    <source>
        <dbReference type="ARBA" id="ARBA00004442"/>
    </source>
</evidence>
<dbReference type="InterPro" id="IPR006665">
    <property type="entry name" value="OmpA-like"/>
</dbReference>
<sequence length="219" mass="22889">MLRKFALAALAATFLAGCSTDPYTGEQKISNTAVGATAGALLGTATGLVIGKTTSASTRKSMLIGAGLGALAGGGVGLYMDNQESKLRARLQGTGVSVTRMGDDIILNMPSNVTFDTDQSAIKPQFYDTLNSVALVLNEFNKTLIDVTGHTDSTGSPQHNQRLSEARAASVADYLVAQGNNPKRFQVLGMGQNDPIASNATSEGRAQNRRVEIKIVPLT</sequence>
<dbReference type="PROSITE" id="PS51123">
    <property type="entry name" value="OMPA_2"/>
    <property type="match status" value="1"/>
</dbReference>
<dbReference type="Gene3D" id="3.30.1330.60">
    <property type="entry name" value="OmpA-like domain"/>
    <property type="match status" value="1"/>
</dbReference>
<reference evidence="8" key="1">
    <citation type="submission" date="2018-06" db="EMBL/GenBank/DDBJ databases">
        <title>Aestuariibacter litoralis strain KCTC 52945T.</title>
        <authorList>
            <person name="Li X."/>
            <person name="Salam N."/>
            <person name="Li J.-L."/>
            <person name="Chen Y.-M."/>
            <person name="Yang Z.-W."/>
            <person name="Zhang L.-Y."/>
            <person name="Han M.-X."/>
            <person name="Xiao M."/>
            <person name="Li W.-J."/>
        </authorList>
    </citation>
    <scope>NUCLEOTIDE SEQUENCE [LARGE SCALE GENOMIC DNA]</scope>
    <source>
        <strain evidence="8">KCTC 52945</strain>
    </source>
</reference>
<dbReference type="PRINTS" id="PR01023">
    <property type="entry name" value="NAFLGMOTY"/>
</dbReference>
<evidence type="ECO:0000256" key="2">
    <source>
        <dbReference type="ARBA" id="ARBA00023136"/>
    </source>
</evidence>
<dbReference type="SUPFAM" id="SSF103088">
    <property type="entry name" value="OmpA-like"/>
    <property type="match status" value="1"/>
</dbReference>
<dbReference type="EMBL" id="QKVK01000007">
    <property type="protein sequence ID" value="PZF75981.1"/>
    <property type="molecule type" value="Genomic_DNA"/>
</dbReference>
<evidence type="ECO:0000259" key="6">
    <source>
        <dbReference type="PROSITE" id="PS51123"/>
    </source>
</evidence>
<dbReference type="GO" id="GO:0009279">
    <property type="term" value="C:cell outer membrane"/>
    <property type="evidence" value="ECO:0007669"/>
    <property type="project" value="UniProtKB-SubCell"/>
</dbReference>
<keyword evidence="2 4" id="KW-0472">Membrane</keyword>
<dbReference type="InterPro" id="IPR036737">
    <property type="entry name" value="OmpA-like_sf"/>
</dbReference>
<keyword evidence="5" id="KW-0812">Transmembrane</keyword>
<evidence type="ECO:0000313" key="8">
    <source>
        <dbReference type="Proteomes" id="UP000248795"/>
    </source>
</evidence>
<dbReference type="InterPro" id="IPR050330">
    <property type="entry name" value="Bact_OuterMem_StrucFunc"/>
</dbReference>
<dbReference type="Proteomes" id="UP000248795">
    <property type="component" value="Unassembled WGS sequence"/>
</dbReference>
<keyword evidence="5" id="KW-1133">Transmembrane helix</keyword>